<accession>A0A3S1CZP5</accession>
<dbReference type="EMBL" id="RZNX01000003">
    <property type="protein sequence ID" value="RUT31884.1"/>
    <property type="molecule type" value="Genomic_DNA"/>
</dbReference>
<dbReference type="InterPro" id="IPR046947">
    <property type="entry name" value="LytR-like"/>
</dbReference>
<evidence type="ECO:0000313" key="3">
    <source>
        <dbReference type="Proteomes" id="UP000272464"/>
    </source>
</evidence>
<dbReference type="PROSITE" id="PS50930">
    <property type="entry name" value="HTH_LYTTR"/>
    <property type="match status" value="1"/>
</dbReference>
<sequence>MGCERREQRLKVIFEADSTINRNIAKVSTHPEEKGSWSSIEEVLSGCDRQIVVINAKNDRNVQISLNSIAAIQSEDRMCCVHELNGEMYLLSKRLKLVEEELDESDFMRINNQTLINTKYIKEFFSTEHARIRVVLTNNSSYFVSRHYIKQFRGKYK</sequence>
<dbReference type="GO" id="GO:0003677">
    <property type="term" value="F:DNA binding"/>
    <property type="evidence" value="ECO:0007669"/>
    <property type="project" value="InterPro"/>
</dbReference>
<dbReference type="OrthoDB" id="2870175at2"/>
<dbReference type="SMART" id="SM00850">
    <property type="entry name" value="LytTR"/>
    <property type="match status" value="1"/>
</dbReference>
<feature type="domain" description="HTH LytTR-type" evidence="1">
    <location>
        <begin position="54"/>
        <end position="157"/>
    </location>
</feature>
<dbReference type="Gene3D" id="2.40.50.1020">
    <property type="entry name" value="LytTr DNA-binding domain"/>
    <property type="match status" value="1"/>
</dbReference>
<dbReference type="Proteomes" id="UP000272464">
    <property type="component" value="Unassembled WGS sequence"/>
</dbReference>
<dbReference type="InterPro" id="IPR007492">
    <property type="entry name" value="LytTR_DNA-bd_dom"/>
</dbReference>
<proteinExistence type="predicted"/>
<keyword evidence="3" id="KW-1185">Reference proteome</keyword>
<gene>
    <name evidence="2" type="ORF">EJP77_10935</name>
</gene>
<protein>
    <submittedName>
        <fullName evidence="2">LytTR family transcriptional regulator</fullName>
    </submittedName>
</protein>
<name>A0A3S1CZP5_9BACL</name>
<organism evidence="2 3">
    <name type="scientific">Paenibacillus zeisoli</name>
    <dbReference type="NCBI Taxonomy" id="2496267"/>
    <lineage>
        <taxon>Bacteria</taxon>
        <taxon>Bacillati</taxon>
        <taxon>Bacillota</taxon>
        <taxon>Bacilli</taxon>
        <taxon>Bacillales</taxon>
        <taxon>Paenibacillaceae</taxon>
        <taxon>Paenibacillus</taxon>
    </lineage>
</organism>
<reference evidence="2 3" key="1">
    <citation type="submission" date="2018-12" db="EMBL/GenBank/DDBJ databases">
        <authorList>
            <person name="Sun L."/>
            <person name="Chen Z."/>
        </authorList>
    </citation>
    <scope>NUCLEOTIDE SEQUENCE [LARGE SCALE GENOMIC DNA]</scope>
    <source>
        <strain evidence="2 3">3-5-3</strain>
    </source>
</reference>
<evidence type="ECO:0000259" key="1">
    <source>
        <dbReference type="PROSITE" id="PS50930"/>
    </source>
</evidence>
<dbReference type="AlphaFoldDB" id="A0A3S1CZP5"/>
<dbReference type="PANTHER" id="PTHR37299:SF1">
    <property type="entry name" value="STAGE 0 SPORULATION PROTEIN A HOMOLOG"/>
    <property type="match status" value="1"/>
</dbReference>
<dbReference type="Pfam" id="PF04397">
    <property type="entry name" value="LytTR"/>
    <property type="match status" value="1"/>
</dbReference>
<evidence type="ECO:0000313" key="2">
    <source>
        <dbReference type="EMBL" id="RUT31884.1"/>
    </source>
</evidence>
<dbReference type="GO" id="GO:0000156">
    <property type="term" value="F:phosphorelay response regulator activity"/>
    <property type="evidence" value="ECO:0007669"/>
    <property type="project" value="InterPro"/>
</dbReference>
<dbReference type="PANTHER" id="PTHR37299">
    <property type="entry name" value="TRANSCRIPTIONAL REGULATOR-RELATED"/>
    <property type="match status" value="1"/>
</dbReference>
<comment type="caution">
    <text evidence="2">The sequence shown here is derived from an EMBL/GenBank/DDBJ whole genome shotgun (WGS) entry which is preliminary data.</text>
</comment>